<keyword evidence="2" id="KW-0812">Transmembrane</keyword>
<accession>A0A5N6Z4F5</accession>
<proteinExistence type="predicted"/>
<gene>
    <name evidence="4" type="ORF">BDV28DRAFT_150521</name>
</gene>
<organism evidence="4 5">
    <name type="scientific">Aspergillus coremiiformis</name>
    <dbReference type="NCBI Taxonomy" id="138285"/>
    <lineage>
        <taxon>Eukaryota</taxon>
        <taxon>Fungi</taxon>
        <taxon>Dikarya</taxon>
        <taxon>Ascomycota</taxon>
        <taxon>Pezizomycotina</taxon>
        <taxon>Eurotiomycetes</taxon>
        <taxon>Eurotiomycetidae</taxon>
        <taxon>Eurotiales</taxon>
        <taxon>Aspergillaceae</taxon>
        <taxon>Aspergillus</taxon>
        <taxon>Aspergillus subgen. Circumdati</taxon>
    </lineage>
</organism>
<dbReference type="OrthoDB" id="3918601at2759"/>
<protein>
    <recommendedName>
        <fullName evidence="3">Rhodopsin domain-containing protein</fullName>
    </recommendedName>
</protein>
<feature type="transmembrane region" description="Helical" evidence="2">
    <location>
        <begin position="132"/>
        <end position="152"/>
    </location>
</feature>
<dbReference type="AlphaFoldDB" id="A0A5N6Z4F5"/>
<feature type="region of interest" description="Disordered" evidence="1">
    <location>
        <begin position="329"/>
        <end position="351"/>
    </location>
</feature>
<reference evidence="5" key="1">
    <citation type="submission" date="2019-04" db="EMBL/GenBank/DDBJ databases">
        <title>Friends and foes A comparative genomics studyof 23 Aspergillus species from section Flavi.</title>
        <authorList>
            <consortium name="DOE Joint Genome Institute"/>
            <person name="Kjaerbolling I."/>
            <person name="Vesth T."/>
            <person name="Frisvad J.C."/>
            <person name="Nybo J.L."/>
            <person name="Theobald S."/>
            <person name="Kildgaard S."/>
            <person name="Isbrandt T."/>
            <person name="Kuo A."/>
            <person name="Sato A."/>
            <person name="Lyhne E.K."/>
            <person name="Kogle M.E."/>
            <person name="Wiebenga A."/>
            <person name="Kun R.S."/>
            <person name="Lubbers R.J."/>
            <person name="Makela M.R."/>
            <person name="Barry K."/>
            <person name="Chovatia M."/>
            <person name="Clum A."/>
            <person name="Daum C."/>
            <person name="Haridas S."/>
            <person name="He G."/>
            <person name="LaButti K."/>
            <person name="Lipzen A."/>
            <person name="Mondo S."/>
            <person name="Riley R."/>
            <person name="Salamov A."/>
            <person name="Simmons B.A."/>
            <person name="Magnuson J.K."/>
            <person name="Henrissat B."/>
            <person name="Mortensen U.H."/>
            <person name="Larsen T.O."/>
            <person name="Devries R.P."/>
            <person name="Grigoriev I.V."/>
            <person name="Machida M."/>
            <person name="Baker S.E."/>
            <person name="Andersen M.R."/>
        </authorList>
    </citation>
    <scope>NUCLEOTIDE SEQUENCE [LARGE SCALE GENOMIC DNA]</scope>
    <source>
        <strain evidence="5">CBS 553.77</strain>
    </source>
</reference>
<dbReference type="Proteomes" id="UP000327118">
    <property type="component" value="Unassembled WGS sequence"/>
</dbReference>
<keyword evidence="2" id="KW-0472">Membrane</keyword>
<dbReference type="EMBL" id="ML739199">
    <property type="protein sequence ID" value="KAE8350880.1"/>
    <property type="molecule type" value="Genomic_DNA"/>
</dbReference>
<evidence type="ECO:0000313" key="5">
    <source>
        <dbReference type="Proteomes" id="UP000327118"/>
    </source>
</evidence>
<keyword evidence="2" id="KW-1133">Transmembrane helix</keyword>
<keyword evidence="5" id="KW-1185">Reference proteome</keyword>
<feature type="transmembrane region" description="Helical" evidence="2">
    <location>
        <begin position="215"/>
        <end position="234"/>
    </location>
</feature>
<feature type="domain" description="Rhodopsin" evidence="3">
    <location>
        <begin position="56"/>
        <end position="275"/>
    </location>
</feature>
<evidence type="ECO:0000256" key="1">
    <source>
        <dbReference type="SAM" id="MobiDB-lite"/>
    </source>
</evidence>
<evidence type="ECO:0000313" key="4">
    <source>
        <dbReference type="EMBL" id="KAE8350880.1"/>
    </source>
</evidence>
<sequence length="379" mass="41752">MSNPKAPYQVLSDDNRGPLITIVSITFLIASFIFVAAKLASEIYFNQRRPIVNTPIWIALILSIIEIVFMQKAVENGLGKHIDTLTLSAIRQSSKFAYTAQLILVVVVSLSKLSTTLLLWNLTPSKTVHQACIVTMGLITAWTAFALFAIAFQCQLPEPWLYTPDRCSTMLIYPVTVCHILIELIIMAIPFLMIRNLHMARSKRIKILCSFAARIAHVSLPVSVIGLAIAQLAVLPPFLYSPDTTWTFALPTICGQAMMCTAVTVACLPTLYHVFAGFHSGLLTTRLPDEMELARPKRNTYGCHGRKTVGGLYPGALCLNSESPSMVTDISSSRKNRNAVGRRSVSDSAGSMRHLTQVSTQEGVLKTVDITVEVQESRR</sequence>
<dbReference type="Pfam" id="PF20684">
    <property type="entry name" value="Fung_rhodopsin"/>
    <property type="match status" value="1"/>
</dbReference>
<feature type="transmembrane region" description="Helical" evidence="2">
    <location>
        <begin position="96"/>
        <end position="120"/>
    </location>
</feature>
<evidence type="ECO:0000256" key="2">
    <source>
        <dbReference type="SAM" id="Phobius"/>
    </source>
</evidence>
<dbReference type="PANTHER" id="PTHR38794">
    <property type="entry name" value="INTEGRAL MEMBRANE PROTEIN"/>
    <property type="match status" value="1"/>
</dbReference>
<feature type="transmembrane region" description="Helical" evidence="2">
    <location>
        <begin position="172"/>
        <end position="194"/>
    </location>
</feature>
<dbReference type="InterPro" id="IPR049326">
    <property type="entry name" value="Rhodopsin_dom_fungi"/>
</dbReference>
<feature type="transmembrane region" description="Helical" evidence="2">
    <location>
        <begin position="20"/>
        <end position="39"/>
    </location>
</feature>
<feature type="transmembrane region" description="Helical" evidence="2">
    <location>
        <begin position="246"/>
        <end position="272"/>
    </location>
</feature>
<feature type="transmembrane region" description="Helical" evidence="2">
    <location>
        <begin position="51"/>
        <end position="70"/>
    </location>
</feature>
<evidence type="ECO:0000259" key="3">
    <source>
        <dbReference type="Pfam" id="PF20684"/>
    </source>
</evidence>
<dbReference type="PANTHER" id="PTHR38794:SF3">
    <property type="entry name" value="INTEGRAL MEMBRANE PROTEIN"/>
    <property type="match status" value="1"/>
</dbReference>
<name>A0A5N6Z4F5_9EURO</name>